<protein>
    <submittedName>
        <fullName evidence="2">PAS domain S-box protein</fullName>
    </submittedName>
</protein>
<dbReference type="InterPro" id="IPR035965">
    <property type="entry name" value="PAS-like_dom_sf"/>
</dbReference>
<accession>A0A3A4QW01</accession>
<dbReference type="AlphaFoldDB" id="A0A3A4QW01"/>
<sequence>MLDSIRSFLDEFPYIIDCVDSKGKIVFWNQAAEKETGYSSKTVLTHPDVWTLLYPDAGYRELQFSAASLKMWRLAGDLFHITTNEGISIPVWLTLVPVYNLFPEYPVVKLAVGVTNNPPIGQLFKKLRLNLKDNSNTFSFIPKAQAIPYDQAKLSVFLAQRMVDLDRYAGCVLSGKEPFYSFNG</sequence>
<dbReference type="NCBIfam" id="TIGR00229">
    <property type="entry name" value="sensory_box"/>
    <property type="match status" value="1"/>
</dbReference>
<dbReference type="PROSITE" id="PS50112">
    <property type="entry name" value="PAS"/>
    <property type="match status" value="1"/>
</dbReference>
<dbReference type="CDD" id="cd00130">
    <property type="entry name" value="PAS"/>
    <property type="match status" value="1"/>
</dbReference>
<dbReference type="InterPro" id="IPR000014">
    <property type="entry name" value="PAS"/>
</dbReference>
<dbReference type="EMBL" id="QZJZ01000073">
    <property type="protein sequence ID" value="RJP57954.1"/>
    <property type="molecule type" value="Genomic_DNA"/>
</dbReference>
<feature type="domain" description="PAS" evidence="1">
    <location>
        <begin position="1"/>
        <end position="56"/>
    </location>
</feature>
<dbReference type="SUPFAM" id="SSF55785">
    <property type="entry name" value="PYP-like sensor domain (PAS domain)"/>
    <property type="match status" value="1"/>
</dbReference>
<comment type="caution">
    <text evidence="2">The sequence shown here is derived from an EMBL/GenBank/DDBJ whole genome shotgun (WGS) entry which is preliminary data.</text>
</comment>
<organism evidence="2 3">
    <name type="scientific">Candidatus Auribacter fodinae</name>
    <dbReference type="NCBI Taxonomy" id="2093366"/>
    <lineage>
        <taxon>Bacteria</taxon>
        <taxon>Pseudomonadati</taxon>
        <taxon>Candidatus Auribacterota</taxon>
        <taxon>Candidatus Auribacteria</taxon>
        <taxon>Candidatus Auribacterales</taxon>
        <taxon>Candidatus Auribacteraceae</taxon>
        <taxon>Candidatus Auribacter</taxon>
    </lineage>
</organism>
<evidence type="ECO:0000259" key="1">
    <source>
        <dbReference type="PROSITE" id="PS50112"/>
    </source>
</evidence>
<evidence type="ECO:0000313" key="3">
    <source>
        <dbReference type="Proteomes" id="UP000266426"/>
    </source>
</evidence>
<dbReference type="Gene3D" id="3.30.450.20">
    <property type="entry name" value="PAS domain"/>
    <property type="match status" value="1"/>
</dbReference>
<reference evidence="2 3" key="1">
    <citation type="journal article" date="2017" name="ISME J.">
        <title>Energy and carbon metabolisms in a deep terrestrial subsurface fluid microbial community.</title>
        <authorList>
            <person name="Momper L."/>
            <person name="Jungbluth S.P."/>
            <person name="Lee M.D."/>
            <person name="Amend J.P."/>
        </authorList>
    </citation>
    <scope>NUCLEOTIDE SEQUENCE [LARGE SCALE GENOMIC DNA]</scope>
    <source>
        <strain evidence="2">SURF_26</strain>
    </source>
</reference>
<evidence type="ECO:0000313" key="2">
    <source>
        <dbReference type="EMBL" id="RJP57954.1"/>
    </source>
</evidence>
<proteinExistence type="predicted"/>
<gene>
    <name evidence="2" type="ORF">C4541_09455</name>
</gene>
<dbReference type="Proteomes" id="UP000266426">
    <property type="component" value="Unassembled WGS sequence"/>
</dbReference>
<name>A0A3A4QW01_9BACT</name>